<dbReference type="InterPro" id="IPR051291">
    <property type="entry name" value="CIMAP"/>
</dbReference>
<dbReference type="Pfam" id="PF07004">
    <property type="entry name" value="SHIPPO-rpt"/>
    <property type="match status" value="4"/>
</dbReference>
<dbReference type="GeneTree" id="ENSGT00390000001063"/>
<keyword evidence="2" id="KW-1185">Reference proteome</keyword>
<reference evidence="1" key="1">
    <citation type="submission" date="2025-08" db="UniProtKB">
        <authorList>
            <consortium name="Ensembl"/>
        </authorList>
    </citation>
    <scope>IDENTIFICATION</scope>
</reference>
<dbReference type="PANTHER" id="PTHR21580">
    <property type="entry name" value="SHIPPO-1-RELATED"/>
    <property type="match status" value="1"/>
</dbReference>
<accession>A0A8C6BHH4</accession>
<dbReference type="PANTHER" id="PTHR21580:SF60">
    <property type="entry name" value="SPERM-TAIL PG-RICH REPEAT-CONTAINING PROTEIN 2"/>
    <property type="match status" value="1"/>
</dbReference>
<protein>
    <submittedName>
        <fullName evidence="1">Sperm tail PG-rich repeat containing 2</fullName>
    </submittedName>
</protein>
<gene>
    <name evidence="1" type="primary">STPG2</name>
</gene>
<dbReference type="Ensembl" id="ENSMMNT00015017398.1">
    <property type="protein sequence ID" value="ENSMMNP00015015839.1"/>
    <property type="gene ID" value="ENSMMNG00015011683.1"/>
</dbReference>
<organism evidence="1 2">
    <name type="scientific">Monodon monoceros</name>
    <name type="common">Narwhal</name>
    <name type="synonym">Ceratodon monodon</name>
    <dbReference type="NCBI Taxonomy" id="40151"/>
    <lineage>
        <taxon>Eukaryota</taxon>
        <taxon>Metazoa</taxon>
        <taxon>Chordata</taxon>
        <taxon>Craniata</taxon>
        <taxon>Vertebrata</taxon>
        <taxon>Euteleostomi</taxon>
        <taxon>Mammalia</taxon>
        <taxon>Eutheria</taxon>
        <taxon>Laurasiatheria</taxon>
        <taxon>Artiodactyla</taxon>
        <taxon>Whippomorpha</taxon>
        <taxon>Cetacea</taxon>
        <taxon>Odontoceti</taxon>
        <taxon>Monodontidae</taxon>
        <taxon>Monodon</taxon>
    </lineage>
</organism>
<proteinExistence type="predicted"/>
<dbReference type="InterPro" id="IPR010736">
    <property type="entry name" value="SHIPPO-rpt"/>
</dbReference>
<name>A0A8C6BHH4_MONMO</name>
<sequence length="440" mass="49008">MYARAPRVLRLAEAGSTEDHVGPGSYQVPFLKQQATGKVGYAPFLSLAARESTFTVASNTEKAVPGPGHYNVSEVQKMSRALTVSRSVDVPSIPSCGRSYGYHINEDGSITEHFPPAIDSTLGPAYYKPQFDFSNVTLKYKGMHFGNSLGRLELPVKSGPGPGQYDITQKKALHYENINIKKDQQQNHSFNSQNIKTYHSFLLAYFLPLKKTPGLKNTSFGQSAAQFTQDSRTEKIPGPGFYNIQNNTLIDNFSNTCLKKQKKSAFGSSVPQSLFLVQKVFPTPGPAVIYFFQNFFLNSQACEISDELPNLTNRYAAFSSRTERTTKVSDMDVPAPGTYDVQKSYEMSQVQHKYMPPRSLVARIKHASFLSTTRRCLDKMNDGPGPATYNPILKKSCSIPLFVKASKRFKDSKEITPGPATYEVWRKKNNERLVILLVGC</sequence>
<dbReference type="AlphaFoldDB" id="A0A8C6BHH4"/>
<evidence type="ECO:0000313" key="2">
    <source>
        <dbReference type="Proteomes" id="UP000694561"/>
    </source>
</evidence>
<reference evidence="1" key="2">
    <citation type="submission" date="2025-09" db="UniProtKB">
        <authorList>
            <consortium name="Ensembl"/>
        </authorList>
    </citation>
    <scope>IDENTIFICATION</scope>
</reference>
<evidence type="ECO:0000313" key="1">
    <source>
        <dbReference type="Ensembl" id="ENSMMNP00015015839.1"/>
    </source>
</evidence>
<dbReference type="Proteomes" id="UP000694561">
    <property type="component" value="Unplaced"/>
</dbReference>